<organism evidence="7 8">
    <name type="scientific">Canavalia gladiata</name>
    <name type="common">Sword bean</name>
    <name type="synonym">Dolichos gladiatus</name>
    <dbReference type="NCBI Taxonomy" id="3824"/>
    <lineage>
        <taxon>Eukaryota</taxon>
        <taxon>Viridiplantae</taxon>
        <taxon>Streptophyta</taxon>
        <taxon>Embryophyta</taxon>
        <taxon>Tracheophyta</taxon>
        <taxon>Spermatophyta</taxon>
        <taxon>Magnoliopsida</taxon>
        <taxon>eudicotyledons</taxon>
        <taxon>Gunneridae</taxon>
        <taxon>Pentapetalae</taxon>
        <taxon>rosids</taxon>
        <taxon>fabids</taxon>
        <taxon>Fabales</taxon>
        <taxon>Fabaceae</taxon>
        <taxon>Papilionoideae</taxon>
        <taxon>50 kb inversion clade</taxon>
        <taxon>NPAAA clade</taxon>
        <taxon>indigoferoid/millettioid clade</taxon>
        <taxon>Phaseoleae</taxon>
        <taxon>Canavalia</taxon>
    </lineage>
</organism>
<evidence type="ECO:0000256" key="4">
    <source>
        <dbReference type="ARBA" id="ARBA00023004"/>
    </source>
</evidence>
<evidence type="ECO:0000256" key="1">
    <source>
        <dbReference type="ARBA" id="ARBA00010617"/>
    </source>
</evidence>
<evidence type="ECO:0000313" key="7">
    <source>
        <dbReference type="EMBL" id="KAK7304965.1"/>
    </source>
</evidence>
<evidence type="ECO:0000313" key="8">
    <source>
        <dbReference type="Proteomes" id="UP001367508"/>
    </source>
</evidence>
<dbReference type="PANTHER" id="PTHR47950">
    <property type="entry name" value="CYTOCHROME P450, FAMILY 76, SUBFAMILY C, POLYPEPTIDE 5-RELATED"/>
    <property type="match status" value="1"/>
</dbReference>
<feature type="binding site" description="axial binding residue" evidence="5">
    <location>
        <position position="441"/>
    </location>
    <ligand>
        <name>heme</name>
        <dbReference type="ChEBI" id="CHEBI:30413"/>
    </ligand>
    <ligandPart>
        <name>Fe</name>
        <dbReference type="ChEBI" id="CHEBI:18248"/>
    </ligandPart>
</feature>
<reference evidence="7 8" key="1">
    <citation type="submission" date="2024-01" db="EMBL/GenBank/DDBJ databases">
        <title>The genomes of 5 underutilized Papilionoideae crops provide insights into root nodulation and disease resistanc.</title>
        <authorList>
            <person name="Jiang F."/>
        </authorList>
    </citation>
    <scope>NUCLEOTIDE SEQUENCE [LARGE SCALE GENOMIC DNA]</scope>
    <source>
        <strain evidence="7">LVBAO_FW01</strain>
        <tissue evidence="7">Leaves</tissue>
    </source>
</reference>
<dbReference type="Proteomes" id="UP001367508">
    <property type="component" value="Unassembled WGS sequence"/>
</dbReference>
<comment type="similarity">
    <text evidence="1 6">Belongs to the cytochrome P450 family.</text>
</comment>
<dbReference type="AlphaFoldDB" id="A0AAN9JT22"/>
<evidence type="ECO:0000256" key="6">
    <source>
        <dbReference type="RuleBase" id="RU000461"/>
    </source>
</evidence>
<dbReference type="PRINTS" id="PR00463">
    <property type="entry name" value="EP450I"/>
</dbReference>
<dbReference type="InterPro" id="IPR001128">
    <property type="entry name" value="Cyt_P450"/>
</dbReference>
<sequence length="498" mass="56307">MNYLALVLLVSLTWVSIHVLISIFKRLKSSKHPPGPHPFPIIGNILELGNQPHQALTKLSKIYGPIISLKLGNITTIVISSPQVAKEVLQKNDQIFSNRTVPDTLTALDHHILSVVWMPPSSQWRTLKKVCATKVFSSQQLDSTQVLRQNKVQELMDYVEERCKKGEALDIGKATFTTVLNSISNTFFSMDMGHYSSDKSQEFKDIVWGIMEEAGRPNVVDFFPIFRLLDPQRARARMNSYFGKLIAIFDGLLEERLHLSGLENESKPCNDVLDSLLELMLEDNSQLTRPSVLHLFLDLFVAGIDTTSSSIEWAMTELLHNPEKLEKVRQELQHVFGKGKQPEESDISKLPYLQAVVKETFRLHPPIPFLVPHKSEVDVELCGYMVPKSAQILVNVWATGRDSSIWTNPNEFMPERFLENDIDFKGQDFELIPFGAGRRICPGLPLASRTMHIVLASLLCAYDWKLTNGQKAEDIDISEKYGITLNKAQPLQVIPIQP</sequence>
<evidence type="ECO:0008006" key="9">
    <source>
        <dbReference type="Google" id="ProtNLM"/>
    </source>
</evidence>
<evidence type="ECO:0000256" key="3">
    <source>
        <dbReference type="ARBA" id="ARBA00023002"/>
    </source>
</evidence>
<dbReference type="Gene3D" id="1.10.630.10">
    <property type="entry name" value="Cytochrome P450"/>
    <property type="match status" value="1"/>
</dbReference>
<comment type="cofactor">
    <cofactor evidence="5">
        <name>heme</name>
        <dbReference type="ChEBI" id="CHEBI:30413"/>
    </cofactor>
</comment>
<evidence type="ECO:0000256" key="2">
    <source>
        <dbReference type="ARBA" id="ARBA00022723"/>
    </source>
</evidence>
<dbReference type="PROSITE" id="PS00086">
    <property type="entry name" value="CYTOCHROME_P450"/>
    <property type="match status" value="1"/>
</dbReference>
<evidence type="ECO:0000256" key="5">
    <source>
        <dbReference type="PIRSR" id="PIRSR602401-1"/>
    </source>
</evidence>
<protein>
    <recommendedName>
        <fullName evidence="9">Cytochrome P450</fullName>
    </recommendedName>
</protein>
<dbReference type="PANTHER" id="PTHR47950:SF30">
    <property type="entry name" value="CYTOCHROME P450 FAMILY PROTEIN"/>
    <property type="match status" value="1"/>
</dbReference>
<keyword evidence="8" id="KW-1185">Reference proteome</keyword>
<dbReference type="EMBL" id="JAYMYQ010000011">
    <property type="protein sequence ID" value="KAK7304965.1"/>
    <property type="molecule type" value="Genomic_DNA"/>
</dbReference>
<accession>A0AAN9JT22</accession>
<keyword evidence="4 5" id="KW-0408">Iron</keyword>
<dbReference type="GO" id="GO:0020037">
    <property type="term" value="F:heme binding"/>
    <property type="evidence" value="ECO:0007669"/>
    <property type="project" value="InterPro"/>
</dbReference>
<proteinExistence type="inferred from homology"/>
<dbReference type="InterPro" id="IPR036396">
    <property type="entry name" value="Cyt_P450_sf"/>
</dbReference>
<dbReference type="CDD" id="cd11073">
    <property type="entry name" value="CYP76-like"/>
    <property type="match status" value="1"/>
</dbReference>
<comment type="caution">
    <text evidence="7">The sequence shown here is derived from an EMBL/GenBank/DDBJ whole genome shotgun (WGS) entry which is preliminary data.</text>
</comment>
<name>A0AAN9JT22_CANGL</name>
<dbReference type="GO" id="GO:0005506">
    <property type="term" value="F:iron ion binding"/>
    <property type="evidence" value="ECO:0007669"/>
    <property type="project" value="InterPro"/>
</dbReference>
<dbReference type="InterPro" id="IPR002401">
    <property type="entry name" value="Cyt_P450_E_grp-I"/>
</dbReference>
<dbReference type="InterPro" id="IPR017972">
    <property type="entry name" value="Cyt_P450_CS"/>
</dbReference>
<dbReference type="GO" id="GO:0004497">
    <property type="term" value="F:monooxygenase activity"/>
    <property type="evidence" value="ECO:0007669"/>
    <property type="project" value="UniProtKB-KW"/>
</dbReference>
<dbReference type="GO" id="GO:0016705">
    <property type="term" value="F:oxidoreductase activity, acting on paired donors, with incorporation or reduction of molecular oxygen"/>
    <property type="evidence" value="ECO:0007669"/>
    <property type="project" value="InterPro"/>
</dbReference>
<dbReference type="Pfam" id="PF00067">
    <property type="entry name" value="p450"/>
    <property type="match status" value="1"/>
</dbReference>
<dbReference type="FunFam" id="1.10.630.10:FF:000007">
    <property type="entry name" value="Cytochrome P450 76C4"/>
    <property type="match status" value="1"/>
</dbReference>
<gene>
    <name evidence="7" type="ORF">VNO77_42861</name>
</gene>
<keyword evidence="5 6" id="KW-0349">Heme</keyword>
<dbReference type="PRINTS" id="PR00385">
    <property type="entry name" value="P450"/>
</dbReference>
<keyword evidence="3 6" id="KW-0560">Oxidoreductase</keyword>
<keyword evidence="2 5" id="KW-0479">Metal-binding</keyword>
<dbReference type="SUPFAM" id="SSF48264">
    <property type="entry name" value="Cytochrome P450"/>
    <property type="match status" value="1"/>
</dbReference>
<keyword evidence="6" id="KW-0503">Monooxygenase</keyword>